<organism evidence="1 2">
    <name type="scientific">Aspergillus parasiticus</name>
    <dbReference type="NCBI Taxonomy" id="5067"/>
    <lineage>
        <taxon>Eukaryota</taxon>
        <taxon>Fungi</taxon>
        <taxon>Dikarya</taxon>
        <taxon>Ascomycota</taxon>
        <taxon>Pezizomycotina</taxon>
        <taxon>Eurotiomycetes</taxon>
        <taxon>Eurotiomycetidae</taxon>
        <taxon>Eurotiales</taxon>
        <taxon>Aspergillaceae</taxon>
        <taxon>Aspergillus</taxon>
        <taxon>Aspergillus subgen. Circumdati</taxon>
    </lineage>
</organism>
<proteinExistence type="predicted"/>
<keyword evidence="2" id="KW-1185">Reference proteome</keyword>
<evidence type="ECO:0000313" key="1">
    <source>
        <dbReference type="EMBL" id="KAB8199117.1"/>
    </source>
</evidence>
<name>A0A5N6D2H7_ASPPA</name>
<dbReference type="Proteomes" id="UP000326532">
    <property type="component" value="Unassembled WGS sequence"/>
</dbReference>
<dbReference type="EMBL" id="ML735094">
    <property type="protein sequence ID" value="KAB8199117.1"/>
    <property type="molecule type" value="Genomic_DNA"/>
</dbReference>
<reference evidence="1 2" key="1">
    <citation type="submission" date="2019-04" db="EMBL/GenBank/DDBJ databases">
        <title>Fungal friends and foes A comparative genomics study of 23 Aspergillus species from section Flavi.</title>
        <authorList>
            <consortium name="DOE Joint Genome Institute"/>
            <person name="Kjaerbolling I."/>
            <person name="Vesth T.C."/>
            <person name="Frisvad J.C."/>
            <person name="Nybo J.L."/>
            <person name="Theobald S."/>
            <person name="Kildgaard S."/>
            <person name="Petersen T.I."/>
            <person name="Kuo A."/>
            <person name="Sato A."/>
            <person name="Lyhne E.K."/>
            <person name="Kogle M.E."/>
            <person name="Wiebenga A."/>
            <person name="Kun R.S."/>
            <person name="Lubbers R.J."/>
            <person name="Makela M.R."/>
            <person name="Barry K."/>
            <person name="Chovatia M."/>
            <person name="Clum A."/>
            <person name="Daum C."/>
            <person name="Haridas S."/>
            <person name="He G."/>
            <person name="LaButti K."/>
            <person name="Lipzen A."/>
            <person name="Mondo S."/>
            <person name="Pangilinan J."/>
            <person name="Riley R."/>
            <person name="Salamov A."/>
            <person name="Simmons B.A."/>
            <person name="Magnuson J.K."/>
            <person name="Henrissat B."/>
            <person name="Mortensen U.H."/>
            <person name="Larsen T.O."/>
            <person name="De vries R.P."/>
            <person name="Grigoriev I.V."/>
            <person name="Machida M."/>
            <person name="Baker S.E."/>
            <person name="Andersen M.R."/>
        </authorList>
    </citation>
    <scope>NUCLEOTIDE SEQUENCE [LARGE SCALE GENOMIC DNA]</scope>
    <source>
        <strain evidence="1 2">CBS 117618</strain>
    </source>
</reference>
<gene>
    <name evidence="1" type="ORF">BDV34DRAFT_218315</name>
</gene>
<dbReference type="VEuPathDB" id="FungiDB:BDV34DRAFT_218315"/>
<sequence length="259" mass="30435">MLKRETKIQLRHFINIQAYRDIAIEISRRWMQLSSQFPSDVREERETALAALDTDAEKHINKMQWLEYITDLQATHLSHMTGMISYFHKRKQTATLQAIQDGESPVITIMQTDGKKSILFMLPVFAEPGRTTIIMILLLRRPPDKATIVLVTPKSVVTENFHTFINRLQQTRRLDWIRDFRSELRQLGRLNHARTRPNVAYRMWDIPGGLIWFTSEPVLVFIQERIQQAGHGKMIIYTNIILQMRGLAQILQCETYYNQ</sequence>
<dbReference type="AlphaFoldDB" id="A0A5N6D2H7"/>
<evidence type="ECO:0000313" key="2">
    <source>
        <dbReference type="Proteomes" id="UP000326532"/>
    </source>
</evidence>
<protein>
    <submittedName>
        <fullName evidence="1">Uncharacterized protein</fullName>
    </submittedName>
</protein>
<accession>A0A5N6D2H7</accession>